<accession>A0A397P9E8</accession>
<name>A0A397P9E8_9SPHN</name>
<organism evidence="2 3">
    <name type="scientific">Hephaestia caeni</name>
    <dbReference type="NCBI Taxonomy" id="645617"/>
    <lineage>
        <taxon>Bacteria</taxon>
        <taxon>Pseudomonadati</taxon>
        <taxon>Pseudomonadota</taxon>
        <taxon>Alphaproteobacteria</taxon>
        <taxon>Sphingomonadales</taxon>
        <taxon>Sphingomonadaceae</taxon>
        <taxon>Hephaestia</taxon>
    </lineage>
</organism>
<proteinExistence type="predicted"/>
<evidence type="ECO:0000313" key="2">
    <source>
        <dbReference type="EMBL" id="RIA46180.1"/>
    </source>
</evidence>
<dbReference type="EMBL" id="QXDC01000002">
    <property type="protein sequence ID" value="RIA46180.1"/>
    <property type="molecule type" value="Genomic_DNA"/>
</dbReference>
<dbReference type="Proteomes" id="UP000266568">
    <property type="component" value="Unassembled WGS sequence"/>
</dbReference>
<gene>
    <name evidence="2" type="ORF">DFR49_0713</name>
</gene>
<sequence>MPDTTNVDGQDLTGTKDYFSGIAELLRTLGVEEARFGLSGGGDDGEASIELVRYRDGREEFQLPTVPVRIGPTGQIFMLDGYLHDRAADVPEGDWVNNEGGFGSVTFFPFAVEPDERVECDMTYREDGDYGDDDDDLDLADDPDDADLPLEIVVHADARP</sequence>
<evidence type="ECO:0000256" key="1">
    <source>
        <dbReference type="SAM" id="MobiDB-lite"/>
    </source>
</evidence>
<keyword evidence="3" id="KW-1185">Reference proteome</keyword>
<dbReference type="AlphaFoldDB" id="A0A397P9E8"/>
<dbReference type="RefSeq" id="WP_119034428.1">
    <property type="nucleotide sequence ID" value="NZ_QXDC01000002.1"/>
</dbReference>
<feature type="region of interest" description="Disordered" evidence="1">
    <location>
        <begin position="124"/>
        <end position="146"/>
    </location>
</feature>
<comment type="caution">
    <text evidence="2">The sequence shown here is derived from an EMBL/GenBank/DDBJ whole genome shotgun (WGS) entry which is preliminary data.</text>
</comment>
<protein>
    <submittedName>
        <fullName evidence="2">Uncharacterized protein</fullName>
    </submittedName>
</protein>
<feature type="compositionally biased region" description="Acidic residues" evidence="1">
    <location>
        <begin position="129"/>
        <end position="146"/>
    </location>
</feature>
<evidence type="ECO:0000313" key="3">
    <source>
        <dbReference type="Proteomes" id="UP000266568"/>
    </source>
</evidence>
<reference evidence="2 3" key="1">
    <citation type="submission" date="2018-08" db="EMBL/GenBank/DDBJ databases">
        <title>Genomic Encyclopedia of Type Strains, Phase IV (KMG-IV): sequencing the most valuable type-strain genomes for metagenomic binning, comparative biology and taxonomic classification.</title>
        <authorList>
            <person name="Goeker M."/>
        </authorList>
    </citation>
    <scope>NUCLEOTIDE SEQUENCE [LARGE SCALE GENOMIC DNA]</scope>
    <source>
        <strain evidence="2 3">DSM 25527</strain>
    </source>
</reference>